<accession>A0A6G7WIS1</accession>
<dbReference type="EMBL" id="CP049889">
    <property type="protein sequence ID" value="QIK52174.1"/>
    <property type="molecule type" value="Genomic_DNA"/>
</dbReference>
<dbReference type="RefSeq" id="WP_166063238.1">
    <property type="nucleotide sequence ID" value="NZ_CP049889.1"/>
</dbReference>
<evidence type="ECO:0000259" key="1">
    <source>
        <dbReference type="Pfam" id="PF01408"/>
    </source>
</evidence>
<reference evidence="3 4" key="1">
    <citation type="journal article" date="2017" name="Int. J. Syst. Evol. Microbiol.">
        <title>Jeotgalibaca porci sp. nov. and Jeotgalibaca arthritidis sp. nov., isolated from pigs, and emended description of the genus Jeotgalibaca.</title>
        <authorList>
            <person name="Zamora L."/>
            <person name="Perez-Sancho M."/>
            <person name="Dominguez L."/>
            <person name="Fernandez-Garayzabal J.F."/>
            <person name="Vela A.I."/>
        </authorList>
    </citation>
    <scope>NUCLEOTIDE SEQUENCE [LARGE SCALE GENOMIC DNA]</scope>
    <source>
        <strain evidence="3 4">CCUG 69148</strain>
    </source>
</reference>
<dbReference type="Pfam" id="PF01408">
    <property type="entry name" value="GFO_IDH_MocA"/>
    <property type="match status" value="1"/>
</dbReference>
<dbReference type="KEGG" id="jpo:G7058_09080"/>
<sequence length="317" mass="34959">MKEVIWGMIGCGDVTEKKTGPGLYKAEGSQLKGVFNRTTKRAEDWVERHGHGQVYVTVEEMLADSAITAVYIATPPESHYNYAIQALKAGKAVLIEKPMAIRHEECLEIIMLSEKLNVPVFVNFYRRSLPKIQFIKTSLEEGLIGKPLTVDIRHFRKPEASDYEQPLPWRLQLEAGGGKALDTQVHVLDYLSYFFGHLTHLSGQALNNGGLYPVEDTTVATLQFATGIIGTATWCYVAGYELDEVTITGTSGKMVFSGTGITDVTLNDTVHEMMDPEHVGLAFIQAVVDELNGKSKSPADVVGAALVTHWFEKLLSN</sequence>
<proteinExistence type="predicted"/>
<evidence type="ECO:0000313" key="4">
    <source>
        <dbReference type="Proteomes" id="UP000501830"/>
    </source>
</evidence>
<dbReference type="Pfam" id="PF22725">
    <property type="entry name" value="GFO_IDH_MocA_C3"/>
    <property type="match status" value="1"/>
</dbReference>
<dbReference type="AlphaFoldDB" id="A0A6G7WIS1"/>
<dbReference type="InterPro" id="IPR036291">
    <property type="entry name" value="NAD(P)-bd_dom_sf"/>
</dbReference>
<feature type="domain" description="Gfo/Idh/MocA-like oxidoreductase N-terminal" evidence="1">
    <location>
        <begin position="6"/>
        <end position="124"/>
    </location>
</feature>
<dbReference type="Gene3D" id="3.40.50.720">
    <property type="entry name" value="NAD(P)-binding Rossmann-like Domain"/>
    <property type="match status" value="1"/>
</dbReference>
<dbReference type="SUPFAM" id="SSF55347">
    <property type="entry name" value="Glyceraldehyde-3-phosphate dehydrogenase-like, C-terminal domain"/>
    <property type="match status" value="1"/>
</dbReference>
<protein>
    <submittedName>
        <fullName evidence="3">Gfo/Idh/MocA family oxidoreductase</fullName>
    </submittedName>
</protein>
<dbReference type="PANTHER" id="PTHR43249:SF1">
    <property type="entry name" value="D-GLUCOSIDE 3-DEHYDROGENASE"/>
    <property type="match status" value="1"/>
</dbReference>
<evidence type="ECO:0000313" key="3">
    <source>
        <dbReference type="EMBL" id="QIK52174.1"/>
    </source>
</evidence>
<name>A0A6G7WIS1_9LACT</name>
<dbReference type="GeneID" id="94553435"/>
<keyword evidence="4" id="KW-1185">Reference proteome</keyword>
<feature type="domain" description="GFO/IDH/MocA-like oxidoreductase" evidence="2">
    <location>
        <begin position="133"/>
        <end position="254"/>
    </location>
</feature>
<dbReference type="SUPFAM" id="SSF51735">
    <property type="entry name" value="NAD(P)-binding Rossmann-fold domains"/>
    <property type="match status" value="1"/>
</dbReference>
<dbReference type="PANTHER" id="PTHR43249">
    <property type="entry name" value="UDP-N-ACETYL-2-AMINO-2-DEOXY-D-GLUCURONATE OXIDASE"/>
    <property type="match status" value="1"/>
</dbReference>
<dbReference type="InterPro" id="IPR055170">
    <property type="entry name" value="GFO_IDH_MocA-like_dom"/>
</dbReference>
<dbReference type="Proteomes" id="UP000501830">
    <property type="component" value="Chromosome"/>
</dbReference>
<evidence type="ECO:0000259" key="2">
    <source>
        <dbReference type="Pfam" id="PF22725"/>
    </source>
</evidence>
<gene>
    <name evidence="3" type="ORF">G7058_09080</name>
</gene>
<dbReference type="InterPro" id="IPR000683">
    <property type="entry name" value="Gfo/Idh/MocA-like_OxRdtase_N"/>
</dbReference>
<dbReference type="Gene3D" id="3.30.360.10">
    <property type="entry name" value="Dihydrodipicolinate Reductase, domain 2"/>
    <property type="match status" value="1"/>
</dbReference>
<organism evidence="3 4">
    <name type="scientific">Jeotgalibaca porci</name>
    <dbReference type="NCBI Taxonomy" id="1868793"/>
    <lineage>
        <taxon>Bacteria</taxon>
        <taxon>Bacillati</taxon>
        <taxon>Bacillota</taxon>
        <taxon>Bacilli</taxon>
        <taxon>Lactobacillales</taxon>
        <taxon>Carnobacteriaceae</taxon>
        <taxon>Jeotgalibaca</taxon>
    </lineage>
</organism>
<dbReference type="GO" id="GO:0000166">
    <property type="term" value="F:nucleotide binding"/>
    <property type="evidence" value="ECO:0007669"/>
    <property type="project" value="InterPro"/>
</dbReference>
<dbReference type="InterPro" id="IPR052515">
    <property type="entry name" value="Gfo/Idh/MocA_Oxidoreductase"/>
</dbReference>